<feature type="transmembrane region" description="Helical" evidence="10">
    <location>
        <begin position="38"/>
        <end position="56"/>
    </location>
</feature>
<evidence type="ECO:0000313" key="12">
    <source>
        <dbReference type="EMBL" id="MBD1373554.1"/>
    </source>
</evidence>
<dbReference type="GO" id="GO:0106408">
    <property type="term" value="F:diadenylate cyclase activity"/>
    <property type="evidence" value="ECO:0007669"/>
    <property type="project" value="UniProtKB-EC"/>
</dbReference>
<evidence type="ECO:0000256" key="6">
    <source>
        <dbReference type="ARBA" id="ARBA00022741"/>
    </source>
</evidence>
<dbReference type="InterPro" id="IPR036888">
    <property type="entry name" value="DNA_integrity_DisA_N_sf"/>
</dbReference>
<dbReference type="GO" id="GO:0004016">
    <property type="term" value="F:adenylate cyclase activity"/>
    <property type="evidence" value="ECO:0007669"/>
    <property type="project" value="UniProtKB-UniRule"/>
</dbReference>
<feature type="domain" description="DAC" evidence="11">
    <location>
        <begin position="81"/>
        <end position="241"/>
    </location>
</feature>
<keyword evidence="7 10" id="KW-0067">ATP-binding</keyword>
<evidence type="ECO:0000256" key="4">
    <source>
        <dbReference type="ARBA" id="ARBA00022692"/>
    </source>
</evidence>
<evidence type="ECO:0000256" key="1">
    <source>
        <dbReference type="ARBA" id="ARBA00000877"/>
    </source>
</evidence>
<keyword evidence="5 10" id="KW-0548">Nucleotidyltransferase</keyword>
<dbReference type="InterPro" id="IPR014046">
    <property type="entry name" value="C-di-AMP_synthase"/>
</dbReference>
<keyword evidence="8 10" id="KW-1133">Transmembrane helix</keyword>
<comment type="caution">
    <text evidence="10">Lacks conserved residue(s) required for the propagation of feature annotation.</text>
</comment>
<dbReference type="PANTHER" id="PTHR34185">
    <property type="entry name" value="DIADENYLATE CYCLASE"/>
    <property type="match status" value="1"/>
</dbReference>
<reference evidence="12" key="1">
    <citation type="submission" date="2020-09" db="EMBL/GenBank/DDBJ databases">
        <title>A novel bacterium of genus Hazenella, isolated from South China Sea.</title>
        <authorList>
            <person name="Huang H."/>
            <person name="Mo K."/>
            <person name="Hu Y."/>
        </authorList>
    </citation>
    <scope>NUCLEOTIDE SEQUENCE</scope>
    <source>
        <strain evidence="12">IB182357</strain>
    </source>
</reference>
<dbReference type="RefSeq" id="WP_191140984.1">
    <property type="nucleotide sequence ID" value="NZ_JACXAG020000012.1"/>
</dbReference>
<accession>A0A926NHB3</accession>
<dbReference type="NCBIfam" id="TIGR00159">
    <property type="entry name" value="diadenylate cyclase CdaA"/>
    <property type="match status" value="1"/>
</dbReference>
<feature type="transmembrane region" description="Helical" evidence="10">
    <location>
        <begin position="14"/>
        <end position="31"/>
    </location>
</feature>
<dbReference type="InterPro" id="IPR050338">
    <property type="entry name" value="DisA"/>
</dbReference>
<evidence type="ECO:0000256" key="10">
    <source>
        <dbReference type="HAMAP-Rule" id="MF_01499"/>
    </source>
</evidence>
<sequence length="277" mass="30735">MEFLLSLRGYFNDAIDILIVSYIIYQVLVLLRGTRGVQLLQGMTVLVLIWILSNVFDLKTLGWMIEKVFSVGIIAIMIIFQPELRRALERLGRGGLLGRSRQVEEQLTTQVVGELTKAVTDLAASRTGALIVIERVTGLNDYMETGVKLEATLSSELIQNIFFPNSPLHDGAVIIRNKQMMAAGCYLPLTENPFISKALGTRHRAGIGISENSDALVIIVSEETGLISIALKGKIERGLSEKQLVSRLYEELKPSAKKKASATMWRWSRKGDDTADE</sequence>
<organism evidence="12 13">
    <name type="scientific">Polycladospora coralii</name>
    <dbReference type="NCBI Taxonomy" id="2771432"/>
    <lineage>
        <taxon>Bacteria</taxon>
        <taxon>Bacillati</taxon>
        <taxon>Bacillota</taxon>
        <taxon>Bacilli</taxon>
        <taxon>Bacillales</taxon>
        <taxon>Thermoactinomycetaceae</taxon>
        <taxon>Polycladospora</taxon>
    </lineage>
</organism>
<feature type="transmembrane region" description="Helical" evidence="10">
    <location>
        <begin position="62"/>
        <end position="80"/>
    </location>
</feature>
<keyword evidence="4 10" id="KW-0812">Transmembrane</keyword>
<dbReference type="Pfam" id="PF02457">
    <property type="entry name" value="DAC"/>
    <property type="match status" value="1"/>
</dbReference>
<name>A0A926NHB3_9BACL</name>
<keyword evidence="2 10" id="KW-1003">Cell membrane</keyword>
<comment type="catalytic activity">
    <reaction evidence="1 10">
        <text>2 ATP = 3',3'-c-di-AMP + 2 diphosphate</text>
        <dbReference type="Rhea" id="RHEA:35655"/>
        <dbReference type="ChEBI" id="CHEBI:30616"/>
        <dbReference type="ChEBI" id="CHEBI:33019"/>
        <dbReference type="ChEBI" id="CHEBI:71500"/>
        <dbReference type="EC" id="2.7.7.85"/>
    </reaction>
</comment>
<dbReference type="EC" id="2.7.7.85" evidence="10"/>
<dbReference type="PIRSF" id="PIRSF004793">
    <property type="entry name" value="UCP004793"/>
    <property type="match status" value="1"/>
</dbReference>
<dbReference type="GO" id="GO:0005524">
    <property type="term" value="F:ATP binding"/>
    <property type="evidence" value="ECO:0007669"/>
    <property type="project" value="UniProtKB-UniRule"/>
</dbReference>
<dbReference type="HAMAP" id="MF_01499">
    <property type="entry name" value="DacA"/>
    <property type="match status" value="1"/>
</dbReference>
<dbReference type="EMBL" id="JACXAH010000027">
    <property type="protein sequence ID" value="MBD1373554.1"/>
    <property type="molecule type" value="Genomic_DNA"/>
</dbReference>
<proteinExistence type="inferred from homology"/>
<dbReference type="InterPro" id="IPR045585">
    <property type="entry name" value="CdaA_N"/>
</dbReference>
<keyword evidence="9 10" id="KW-0472">Membrane</keyword>
<evidence type="ECO:0000313" key="13">
    <source>
        <dbReference type="Proteomes" id="UP000661691"/>
    </source>
</evidence>
<evidence type="ECO:0000256" key="3">
    <source>
        <dbReference type="ARBA" id="ARBA00022679"/>
    </source>
</evidence>
<dbReference type="PROSITE" id="PS51794">
    <property type="entry name" value="DAC"/>
    <property type="match status" value="1"/>
</dbReference>
<gene>
    <name evidence="10" type="primary">dacA</name>
    <name evidence="12" type="ORF">IC620_14460</name>
</gene>
<dbReference type="SUPFAM" id="SSF143597">
    <property type="entry name" value="YojJ-like"/>
    <property type="match status" value="1"/>
</dbReference>
<evidence type="ECO:0000256" key="5">
    <source>
        <dbReference type="ARBA" id="ARBA00022695"/>
    </source>
</evidence>
<keyword evidence="3 10" id="KW-0808">Transferase</keyword>
<dbReference type="Gene3D" id="3.40.1700.10">
    <property type="entry name" value="DNA integrity scanning protein, DisA, N-terminal domain"/>
    <property type="match status" value="1"/>
</dbReference>
<dbReference type="FunFam" id="3.40.1700.10:FF:000002">
    <property type="entry name" value="Diadenylate cyclase"/>
    <property type="match status" value="1"/>
</dbReference>
<evidence type="ECO:0000256" key="8">
    <source>
        <dbReference type="ARBA" id="ARBA00022989"/>
    </source>
</evidence>
<dbReference type="Proteomes" id="UP000661691">
    <property type="component" value="Unassembled WGS sequence"/>
</dbReference>
<comment type="caution">
    <text evidence="12">The sequence shown here is derived from an EMBL/GenBank/DDBJ whole genome shotgun (WGS) entry which is preliminary data.</text>
</comment>
<comment type="subunit">
    <text evidence="10">Probably a homodimer.</text>
</comment>
<evidence type="ECO:0000256" key="2">
    <source>
        <dbReference type="ARBA" id="ARBA00022475"/>
    </source>
</evidence>
<dbReference type="PANTHER" id="PTHR34185:SF1">
    <property type="entry name" value="DIADENYLATE CYCLASE"/>
    <property type="match status" value="1"/>
</dbReference>
<evidence type="ECO:0000256" key="7">
    <source>
        <dbReference type="ARBA" id="ARBA00022840"/>
    </source>
</evidence>
<dbReference type="AlphaFoldDB" id="A0A926NHB3"/>
<keyword evidence="13" id="KW-1185">Reference proteome</keyword>
<comment type="similarity">
    <text evidence="10">Belongs to the adenylate cyclase family. DacA/CdaA subfamily.</text>
</comment>
<evidence type="ECO:0000259" key="11">
    <source>
        <dbReference type="PROSITE" id="PS51794"/>
    </source>
</evidence>
<dbReference type="InterPro" id="IPR003390">
    <property type="entry name" value="DNA_integrity_scan_DisA_N"/>
</dbReference>
<dbReference type="GO" id="GO:0006171">
    <property type="term" value="P:cAMP biosynthetic process"/>
    <property type="evidence" value="ECO:0007669"/>
    <property type="project" value="InterPro"/>
</dbReference>
<evidence type="ECO:0000256" key="9">
    <source>
        <dbReference type="ARBA" id="ARBA00023136"/>
    </source>
</evidence>
<dbReference type="Pfam" id="PF19293">
    <property type="entry name" value="CdaA_N"/>
    <property type="match status" value="1"/>
</dbReference>
<dbReference type="InterPro" id="IPR034701">
    <property type="entry name" value="CdaA"/>
</dbReference>
<comment type="function">
    <text evidence="10">Catalyzes the condensation of 2 ATP molecules into cyclic di-AMP (c-di-AMP), a second messenger used to regulate differing processes in different bacteria.</text>
</comment>
<keyword evidence="6 10" id="KW-0547">Nucleotide-binding</keyword>
<protein>
    <recommendedName>
        <fullName evidence="10">Diadenylate cyclase</fullName>
        <shortName evidence="10">DAC</shortName>
        <ecNumber evidence="10">2.7.7.85</ecNumber>
    </recommendedName>
    <alternativeName>
        <fullName evidence="10">Cyclic-di-AMP synthase</fullName>
        <shortName evidence="10">c-di-AMP synthase</shortName>
    </alternativeName>
</protein>